<evidence type="ECO:0000313" key="2">
    <source>
        <dbReference type="Proteomes" id="UP000254937"/>
    </source>
</evidence>
<dbReference type="EMBL" id="KZ851856">
    <property type="protein sequence ID" value="RDK41127.1"/>
    <property type="molecule type" value="Genomic_DNA"/>
</dbReference>
<gene>
    <name evidence="1" type="ORF">M752DRAFT_302851</name>
</gene>
<dbReference type="AlphaFoldDB" id="A0A370PG07"/>
<proteinExistence type="predicted"/>
<dbReference type="Proteomes" id="UP000254937">
    <property type="component" value="Unassembled WGS sequence"/>
</dbReference>
<sequence>MARSKLQVHLHDHSNNATSVFSNGDMISGEISIHPGNSIHYSDLVIMLEGVTTVSMQHEMGIKIQSTQTFLRLSQQMQVDSPGNVPFAFVIPSALPIESCSHAVSDTLVRYAHTSLPPSLGSKAACATGSNKFDILTPNGVHIRYCIKATLQHCQQDKESVLSTRREIYILPTPSSERPPPAFTPTIGYSEKATPLAQEKHESPTEAQVVRNIFRKRECHLVIEILQSDPLTVHLQRQLPTESTIPLRLRYYSASGICPRLHRMTISMRALTFFGQSPSPDISYRTTSHQSSVYKKTLQIATQDLSTVTWEAVPCPIETVPENDMTYEALVPVSFTLPSDIPFVPTFHSCVVGRCYELEIRVYYQVGRESIFPRRISTIVPLVVTMSNR</sequence>
<evidence type="ECO:0000313" key="1">
    <source>
        <dbReference type="EMBL" id="RDK41127.1"/>
    </source>
</evidence>
<dbReference type="PANTHER" id="PTHR31904">
    <property type="entry name" value="BYPASS OF STOP CODON PROTEIN 5-RELATED"/>
    <property type="match status" value="1"/>
</dbReference>
<evidence type="ECO:0008006" key="3">
    <source>
        <dbReference type="Google" id="ProtNLM"/>
    </source>
</evidence>
<reference evidence="1 2" key="1">
    <citation type="submission" date="2018-07" db="EMBL/GenBank/DDBJ databases">
        <title>Section-level genome sequencing of Aspergillus section Nigri to investigate inter- and intra-species variation.</title>
        <authorList>
            <consortium name="DOE Joint Genome Institute"/>
            <person name="Vesth T.C."/>
            <person name="Nybo J.L."/>
            <person name="Theobald S."/>
            <person name="Frisvad J.C."/>
            <person name="Larsen T.O."/>
            <person name="Nielsen K.F."/>
            <person name="Hoof J.B."/>
            <person name="Brandl J."/>
            <person name="Salamov A."/>
            <person name="Riley R."/>
            <person name="Gladden J.M."/>
            <person name="Phatale P."/>
            <person name="Nielsen M.T."/>
            <person name="Lyhne E.K."/>
            <person name="Kogle M.E."/>
            <person name="Strasser K."/>
            <person name="McDonnell E."/>
            <person name="Barry K."/>
            <person name="Clum A."/>
            <person name="Chen C."/>
            <person name="Nolan M."/>
            <person name="Sandor L."/>
            <person name="Kuo A."/>
            <person name="Lipzen A."/>
            <person name="Hainaut M."/>
            <person name="Drula E."/>
            <person name="Tsang A."/>
            <person name="Magnuson J.K."/>
            <person name="Henrissat B."/>
            <person name="Wiebenga A."/>
            <person name="Simmons B.A."/>
            <person name="Makela M.R."/>
            <person name="De vries R.P."/>
            <person name="Grigoriev I.V."/>
            <person name="Mortensen U.H."/>
            <person name="Baker S.E."/>
            <person name="Andersen M.R."/>
        </authorList>
    </citation>
    <scope>NUCLEOTIDE SEQUENCE [LARGE SCALE GENOMIC DNA]</scope>
    <source>
        <strain evidence="1 2">ATCC 13157</strain>
    </source>
</reference>
<keyword evidence="2" id="KW-1185">Reference proteome</keyword>
<protein>
    <recommendedName>
        <fullName evidence="3">Arrestin-like N-terminal domain-containing protein</fullName>
    </recommendedName>
</protein>
<dbReference type="PANTHER" id="PTHR31904:SF1">
    <property type="entry name" value="BYPASS OF STOP CODON PROTEIN 5-RELATED"/>
    <property type="match status" value="1"/>
</dbReference>
<dbReference type="Gene3D" id="2.60.40.640">
    <property type="match status" value="1"/>
</dbReference>
<accession>A0A370PG07</accession>
<dbReference type="InterPro" id="IPR039634">
    <property type="entry name" value="Bul1-like"/>
</dbReference>
<name>A0A370PG07_ASPPH</name>
<dbReference type="InterPro" id="IPR014752">
    <property type="entry name" value="Arrestin-like_C"/>
</dbReference>
<organism evidence="1 2">
    <name type="scientific">Aspergillus phoenicis ATCC 13157</name>
    <dbReference type="NCBI Taxonomy" id="1353007"/>
    <lineage>
        <taxon>Eukaryota</taxon>
        <taxon>Fungi</taxon>
        <taxon>Dikarya</taxon>
        <taxon>Ascomycota</taxon>
        <taxon>Pezizomycotina</taxon>
        <taxon>Eurotiomycetes</taxon>
        <taxon>Eurotiomycetidae</taxon>
        <taxon>Eurotiales</taxon>
        <taxon>Aspergillaceae</taxon>
        <taxon>Aspergillus</taxon>
    </lineage>
</organism>